<keyword evidence="4" id="KW-1185">Reference proteome</keyword>
<dbReference type="Proteomes" id="UP001141950">
    <property type="component" value="Unassembled WGS sequence"/>
</dbReference>
<feature type="transmembrane region" description="Helical" evidence="2">
    <location>
        <begin position="113"/>
        <end position="133"/>
    </location>
</feature>
<sequence length="268" mass="30946">MEPRGLMGGFYRISEWIMRFSVINLLWIICSLPVVLVVIMGLASLTTANVEQYGALQMLMLPLIILVVLMPFTFFPATAAMFTIARKWVTGETDAALFKTFFRGYKENYKQSMIGGILYTVLFAVLVVNFFFYREQFSVVSYIFLAFLALLGASLFNYFSMLVHYHMKTFQLLKNALLITIGKPFRSLSTVIMCGLVIYISFFQFTFLIPFFMGSICAFLAFWNFNIIYIKLQEQAEKMRQAEEEAAEEAAEMDREDLLKDDYKESNK</sequence>
<reference evidence="3" key="1">
    <citation type="submission" date="2022-08" db="EMBL/GenBank/DDBJ databases">
        <title>The genomic sequence of strain Paenibacillus sp. SCIV0701.</title>
        <authorList>
            <person name="Zhao H."/>
        </authorList>
    </citation>
    <scope>NUCLEOTIDE SEQUENCE</scope>
    <source>
        <strain evidence="3">SCIV0701</strain>
    </source>
</reference>
<feature type="transmembrane region" description="Helical" evidence="2">
    <location>
        <begin position="21"/>
        <end position="43"/>
    </location>
</feature>
<evidence type="ECO:0000256" key="1">
    <source>
        <dbReference type="SAM" id="MobiDB-lite"/>
    </source>
</evidence>
<dbReference type="InterPro" id="IPR006938">
    <property type="entry name" value="DUF624"/>
</dbReference>
<organism evidence="3 4">
    <name type="scientific">Paenibacillus soyae</name>
    <dbReference type="NCBI Taxonomy" id="2969249"/>
    <lineage>
        <taxon>Bacteria</taxon>
        <taxon>Bacillati</taxon>
        <taxon>Bacillota</taxon>
        <taxon>Bacilli</taxon>
        <taxon>Bacillales</taxon>
        <taxon>Paenibacillaceae</taxon>
        <taxon>Paenibacillus</taxon>
    </lineage>
</organism>
<comment type="caution">
    <text evidence="3">The sequence shown here is derived from an EMBL/GenBank/DDBJ whole genome shotgun (WGS) entry which is preliminary data.</text>
</comment>
<feature type="transmembrane region" description="Helical" evidence="2">
    <location>
        <begin position="139"/>
        <end position="163"/>
    </location>
</feature>
<proteinExistence type="predicted"/>
<keyword evidence="2" id="KW-0472">Membrane</keyword>
<dbReference type="Pfam" id="PF04854">
    <property type="entry name" value="DUF624"/>
    <property type="match status" value="1"/>
</dbReference>
<feature type="transmembrane region" description="Helical" evidence="2">
    <location>
        <begin position="184"/>
        <end position="202"/>
    </location>
</feature>
<dbReference type="EMBL" id="JANIPJ010000002">
    <property type="protein sequence ID" value="MCR2803248.1"/>
    <property type="molecule type" value="Genomic_DNA"/>
</dbReference>
<keyword evidence="2" id="KW-1133">Transmembrane helix</keyword>
<protein>
    <submittedName>
        <fullName evidence="3">DUF624 domain-containing protein</fullName>
    </submittedName>
</protein>
<keyword evidence="2" id="KW-0812">Transmembrane</keyword>
<accession>A0A9X2MJY2</accession>
<feature type="region of interest" description="Disordered" evidence="1">
    <location>
        <begin position="243"/>
        <end position="268"/>
    </location>
</feature>
<dbReference type="RefSeq" id="WP_257443325.1">
    <property type="nucleotide sequence ID" value="NZ_JANIPJ010000002.1"/>
</dbReference>
<evidence type="ECO:0000313" key="3">
    <source>
        <dbReference type="EMBL" id="MCR2803248.1"/>
    </source>
</evidence>
<feature type="compositionally biased region" description="Basic and acidic residues" evidence="1">
    <location>
        <begin position="252"/>
        <end position="268"/>
    </location>
</feature>
<name>A0A9X2MJY2_9BACL</name>
<evidence type="ECO:0000313" key="4">
    <source>
        <dbReference type="Proteomes" id="UP001141950"/>
    </source>
</evidence>
<feature type="transmembrane region" description="Helical" evidence="2">
    <location>
        <begin position="55"/>
        <end position="77"/>
    </location>
</feature>
<gene>
    <name evidence="3" type="ORF">NQZ67_05065</name>
</gene>
<evidence type="ECO:0000256" key="2">
    <source>
        <dbReference type="SAM" id="Phobius"/>
    </source>
</evidence>
<dbReference type="AlphaFoldDB" id="A0A9X2MJY2"/>
<feature type="transmembrane region" description="Helical" evidence="2">
    <location>
        <begin position="208"/>
        <end position="230"/>
    </location>
</feature>